<name>A0ABR1VFI7_9PEZI</name>
<dbReference type="Pfam" id="PF12044">
    <property type="entry name" value="Metallopep"/>
    <property type="match status" value="1"/>
</dbReference>
<comment type="caution">
    <text evidence="1">The sequence shown here is derived from an EMBL/GenBank/DDBJ whole genome shotgun (WGS) entry which is preliminary data.</text>
</comment>
<reference evidence="1 2" key="1">
    <citation type="submission" date="2023-01" db="EMBL/GenBank/DDBJ databases">
        <title>Analysis of 21 Apiospora genomes using comparative genomics revels a genus with tremendous synthesis potential of carbohydrate active enzymes and secondary metabolites.</title>
        <authorList>
            <person name="Sorensen T."/>
        </authorList>
    </citation>
    <scope>NUCLEOTIDE SEQUENCE [LARGE SCALE GENOMIC DNA]</scope>
    <source>
        <strain evidence="1 2">CBS 135458</strain>
    </source>
</reference>
<organism evidence="1 2">
    <name type="scientific">Apiospora phragmitis</name>
    <dbReference type="NCBI Taxonomy" id="2905665"/>
    <lineage>
        <taxon>Eukaryota</taxon>
        <taxon>Fungi</taxon>
        <taxon>Dikarya</taxon>
        <taxon>Ascomycota</taxon>
        <taxon>Pezizomycotina</taxon>
        <taxon>Sordariomycetes</taxon>
        <taxon>Xylariomycetidae</taxon>
        <taxon>Amphisphaeriales</taxon>
        <taxon>Apiosporaceae</taxon>
        <taxon>Apiospora</taxon>
    </lineage>
</organism>
<dbReference type="Proteomes" id="UP001480595">
    <property type="component" value="Unassembled WGS sequence"/>
</dbReference>
<dbReference type="GeneID" id="92091094"/>
<gene>
    <name evidence="1" type="ORF">PG994_006622</name>
</gene>
<dbReference type="PANTHER" id="PTHR21054">
    <property type="entry name" value="ZINC METALLOPROTEINASE-RELATED"/>
    <property type="match status" value="1"/>
</dbReference>
<evidence type="ECO:0000313" key="2">
    <source>
        <dbReference type="Proteomes" id="UP001480595"/>
    </source>
</evidence>
<dbReference type="InterPro" id="IPR021917">
    <property type="entry name" value="Unchr_Zn-peptidase-like"/>
</dbReference>
<dbReference type="EMBL" id="JAQQWL010000006">
    <property type="protein sequence ID" value="KAK8070006.1"/>
    <property type="molecule type" value="Genomic_DNA"/>
</dbReference>
<dbReference type="PANTHER" id="PTHR21054:SF2">
    <property type="entry name" value="MIP04191P"/>
    <property type="match status" value="1"/>
</dbReference>
<evidence type="ECO:0000313" key="1">
    <source>
        <dbReference type="EMBL" id="KAK8070006.1"/>
    </source>
</evidence>
<evidence type="ECO:0008006" key="3">
    <source>
        <dbReference type="Google" id="ProtNLM"/>
    </source>
</evidence>
<dbReference type="RefSeq" id="XP_066717300.1">
    <property type="nucleotide sequence ID" value="XM_066858031.1"/>
</dbReference>
<dbReference type="InterPro" id="IPR053002">
    <property type="entry name" value="Metalloproteinase_M10B"/>
</dbReference>
<accession>A0ABR1VFI7</accession>
<sequence length="683" mass="75589">MVILRITNVADKEIVHQRCLLVIGTFESTSSSVTKSKKDHVAVTIRDTFSKASKPLYWPIPANDFRCLLMLQDGINTVEFKLHSSVSASTTLTLDYRPLSQLPPLHLAIMYAIDSPRSIDCPPAKRGPSSSSQCDLDAAISKLRMTAYIWQAVLAEESRSMNLGRRTFRLDEQWCTDTPTSSHLDWSAGSTAMGSVAKVHLVRIEKTVAELRDYQLAEQNHRGLHPDFLYRCFRDALGSYGLPFTSHARPVVAGLVLDSHYSPIEGLILGHAAIGRHNPSGLSLGMFGSHLTSSWPRSLEEVPVCFLDVDPNGRSVANDHVLRAFGALRTVPAYEGIVTTWGGGKSAPTVEYDLDKDYNILLRAICPFGLALVRFLDDEGQVAEELRLYEHYVGASTGNATRPQTVYQIGPKELEEKYDHRRKWKLEVVGMNGEFRSIANIWSFMTNHLFLKVVGTALVLSKRSVKRDNLEVYRASFCKWSTLLKRRWRDGDTNRLTYARRIDLKVGLHMYGAVVYFSDGTKCNCGQANQTTFGGHQSKAGDLSEAESFKIKKVSVTNCVPGSILLDGCRIMPESGEAWGTLNGGDGAGVVDLEARPDERIIGFYGRSLLGQGFCVEFGIITAPKGVVDSKDGLPMEIYDMPGTAEPQWQGILIILLLNMAQVCMDNKQNQGGFCNRVSPTVV</sequence>
<proteinExistence type="predicted"/>
<keyword evidence="2" id="KW-1185">Reference proteome</keyword>
<protein>
    <recommendedName>
        <fullName evidence="3">Jacalin-type lectin domain-containing protein</fullName>
    </recommendedName>
</protein>